<dbReference type="EMBL" id="CP064948">
    <property type="protein sequence ID" value="QPH51976.1"/>
    <property type="molecule type" value="Genomic_DNA"/>
</dbReference>
<dbReference type="Proteomes" id="UP000594430">
    <property type="component" value="Plasmid pVIM-24-ZDHY414"/>
</dbReference>
<gene>
    <name evidence="1" type="ORF">IZU98_24155</name>
</gene>
<sequence>MAYFVIIYRIKGYSPADASNPDPYWGKIIYTANGASAGTEDIEVVRRLASSAEWTPEGYELLSVTDNDAAAC</sequence>
<name>A0A7S9LMS8_9PSED</name>
<protein>
    <submittedName>
        <fullName evidence="1">Uncharacterized protein</fullName>
    </submittedName>
</protein>
<dbReference type="RefSeq" id="WP_139813899.1">
    <property type="nucleotide sequence ID" value="NZ_CP064945.1"/>
</dbReference>
<geneLocation type="plasmid" evidence="1 2">
    <name>pVIM-24-ZDHY414</name>
</geneLocation>
<evidence type="ECO:0000313" key="1">
    <source>
        <dbReference type="EMBL" id="QPH51976.1"/>
    </source>
</evidence>
<proteinExistence type="predicted"/>
<evidence type="ECO:0000313" key="2">
    <source>
        <dbReference type="Proteomes" id="UP000594430"/>
    </source>
</evidence>
<dbReference type="AlphaFoldDB" id="A0A7S9LMS8"/>
<organism evidence="1 2">
    <name type="scientific">Pseudomonas fulva</name>
    <dbReference type="NCBI Taxonomy" id="47880"/>
    <lineage>
        <taxon>Bacteria</taxon>
        <taxon>Pseudomonadati</taxon>
        <taxon>Pseudomonadota</taxon>
        <taxon>Gammaproteobacteria</taxon>
        <taxon>Pseudomonadales</taxon>
        <taxon>Pseudomonadaceae</taxon>
        <taxon>Pseudomonas</taxon>
    </lineage>
</organism>
<keyword evidence="1" id="KW-0614">Plasmid</keyword>
<accession>A0A7S9LMS8</accession>
<reference evidence="1 2" key="1">
    <citation type="submission" date="2020-11" db="EMBL/GenBank/DDBJ databases">
        <title>Pseudomonas fulva producing VIM-24.</title>
        <authorList>
            <person name="Liu S."/>
        </authorList>
    </citation>
    <scope>NUCLEOTIDE SEQUENCE [LARGE SCALE GENOMIC DNA]</scope>
    <source>
        <strain evidence="1 2">ZDHY414</strain>
        <plasmid evidence="1 2">pVIM-24-ZDHY414</plasmid>
    </source>
</reference>